<dbReference type="GO" id="GO:0006813">
    <property type="term" value="P:potassium ion transport"/>
    <property type="evidence" value="ECO:0007669"/>
    <property type="project" value="InterPro"/>
</dbReference>
<dbReference type="PROSITE" id="PS51201">
    <property type="entry name" value="RCK_N"/>
    <property type="match status" value="2"/>
</dbReference>
<dbReference type="HOGENOM" id="CLU_023787_0_0_6"/>
<evidence type="ECO:0000313" key="5">
    <source>
        <dbReference type="Proteomes" id="UP000005744"/>
    </source>
</evidence>
<evidence type="ECO:0000256" key="1">
    <source>
        <dbReference type="ARBA" id="ARBA00004651"/>
    </source>
</evidence>
<comment type="subcellular location">
    <subcellularLocation>
        <location evidence="1">Cell membrane</location>
        <topology evidence="1">Multi-pass membrane protein</topology>
    </subcellularLocation>
</comment>
<dbReference type="InterPro" id="IPR050721">
    <property type="entry name" value="Trk_Ktr_HKT_K-transport"/>
</dbReference>
<name>I3CEY5_9GAMM</name>
<dbReference type="InterPro" id="IPR036291">
    <property type="entry name" value="NAD(P)-bd_dom_sf"/>
</dbReference>
<dbReference type="InterPro" id="IPR013099">
    <property type="entry name" value="K_chnl_dom"/>
</dbReference>
<dbReference type="OrthoDB" id="9781411at2"/>
<dbReference type="PANTHER" id="PTHR43833">
    <property type="entry name" value="POTASSIUM CHANNEL PROTEIN 2-RELATED-RELATED"/>
    <property type="match status" value="1"/>
</dbReference>
<evidence type="ECO:0000313" key="4">
    <source>
        <dbReference type="EMBL" id="EIJ42178.1"/>
    </source>
</evidence>
<feature type="transmembrane region" description="Helical" evidence="2">
    <location>
        <begin position="42"/>
        <end position="64"/>
    </location>
</feature>
<dbReference type="Proteomes" id="UP000005744">
    <property type="component" value="Unassembled WGS sequence"/>
</dbReference>
<accession>I3CEY5</accession>
<dbReference type="Pfam" id="PF02254">
    <property type="entry name" value="TrkA_N"/>
    <property type="match status" value="2"/>
</dbReference>
<dbReference type="Gene3D" id="3.40.50.720">
    <property type="entry name" value="NAD(P)-binding Rossmann-like Domain"/>
    <property type="match status" value="2"/>
</dbReference>
<reference evidence="4 5" key="1">
    <citation type="submission" date="2011-11" db="EMBL/GenBank/DDBJ databases">
        <title>Improved High-Quality Draft sequence of Beggiatoa alba B18lD.</title>
        <authorList>
            <consortium name="US DOE Joint Genome Institute"/>
            <person name="Lucas S."/>
            <person name="Han J."/>
            <person name="Lapidus A."/>
            <person name="Cheng J.-F."/>
            <person name="Goodwin L."/>
            <person name="Pitluck S."/>
            <person name="Peters L."/>
            <person name="Mikhailova N."/>
            <person name="Held B."/>
            <person name="Detter J.C."/>
            <person name="Han C."/>
            <person name="Tapia R."/>
            <person name="Land M."/>
            <person name="Hauser L."/>
            <person name="Kyrpides N."/>
            <person name="Ivanova N."/>
            <person name="Pagani I."/>
            <person name="Samuel K."/>
            <person name="Teske A."/>
            <person name="Mueller J."/>
            <person name="Woyke T."/>
        </authorList>
    </citation>
    <scope>NUCLEOTIDE SEQUENCE [LARGE SCALE GENOMIC DNA]</scope>
    <source>
        <strain evidence="4 5">B18LD</strain>
    </source>
</reference>
<keyword evidence="5" id="KW-1185">Reference proteome</keyword>
<dbReference type="SUPFAM" id="SSF51735">
    <property type="entry name" value="NAD(P)-binding Rossmann-fold domains"/>
    <property type="match status" value="2"/>
</dbReference>
<dbReference type="Pfam" id="PF07885">
    <property type="entry name" value="Ion_trans_2"/>
    <property type="match status" value="1"/>
</dbReference>
<organism evidence="4 5">
    <name type="scientific">Beggiatoa alba B18LD</name>
    <dbReference type="NCBI Taxonomy" id="395493"/>
    <lineage>
        <taxon>Bacteria</taxon>
        <taxon>Pseudomonadati</taxon>
        <taxon>Pseudomonadota</taxon>
        <taxon>Gammaproteobacteria</taxon>
        <taxon>Thiotrichales</taxon>
        <taxon>Thiotrichaceae</taxon>
        <taxon>Beggiatoa</taxon>
    </lineage>
</organism>
<dbReference type="STRING" id="395493.BegalDRAFT_1281"/>
<keyword evidence="2" id="KW-0812">Transmembrane</keyword>
<evidence type="ECO:0000259" key="3">
    <source>
        <dbReference type="PROSITE" id="PS51201"/>
    </source>
</evidence>
<feature type="domain" description="RCK N-terminal" evidence="3">
    <location>
        <begin position="288"/>
        <end position="401"/>
    </location>
</feature>
<dbReference type="eggNOG" id="COG1226">
    <property type="taxonomic scope" value="Bacteria"/>
</dbReference>
<dbReference type="InterPro" id="IPR003148">
    <property type="entry name" value="RCK_N"/>
</dbReference>
<dbReference type="SUPFAM" id="SSF81324">
    <property type="entry name" value="Voltage-gated potassium channels"/>
    <property type="match status" value="1"/>
</dbReference>
<feature type="transmembrane region" description="Helical" evidence="2">
    <location>
        <begin position="76"/>
        <end position="100"/>
    </location>
</feature>
<dbReference type="EMBL" id="JH600070">
    <property type="protein sequence ID" value="EIJ42178.1"/>
    <property type="molecule type" value="Genomic_DNA"/>
</dbReference>
<sequence>MNNVIFLIMRRMRAPLLVLIGVYSISVIGMTLMLGVDANGQAWYMNFYQAFYFVSYTATTIGFGEIPYAFSEAQRLWAMIVVYLTVIGWLYAISALLSLLQDESLRRVLVEHRFSKTVSRLREPFYLVCGYGDTGKALVHALETRSIRSVVIEIEQSHLDELSLENFAVYVPHLCADASKPYYLQEAGINHPRCAGVVAITNNNLVNLHVAITAKLLNPDIQVICRVDDQKIAANMASFGTEYVINPFEVFARQLQTTLHAPTLHILQQWFIGKWNKPLTADLKLPQQGLWVLCGYGRFGKAVYQELKEEPIQLVTIEATPAEMGAPKGEYVIGRGTEADTLKAANIEQAVGLVAGTNDDVDNLSIVMTARELNPNLFIVLRQNLADNAIIFEAARADIIMQPSKIIANYIWILLTTPLLERFMMLAEQEDEKWLLALLERLQQTVITSHPVLWEIKINQQNAPAIVKAINTGSVPTLQHLLSRPRERGERLNAVVLLCIRGDKMFLLPSEELALEVNDCLLLCGTQSASQWMHWNLKDEFVLHYLLTGEILSRSYLGRWWQNRGLI</sequence>
<dbReference type="GO" id="GO:0005886">
    <property type="term" value="C:plasma membrane"/>
    <property type="evidence" value="ECO:0007669"/>
    <property type="project" value="UniProtKB-SubCell"/>
</dbReference>
<feature type="domain" description="RCK N-terminal" evidence="3">
    <location>
        <begin position="123"/>
        <end position="245"/>
    </location>
</feature>
<protein>
    <submittedName>
        <fullName evidence="4">K+ transport system, NAD-binding component</fullName>
    </submittedName>
</protein>
<dbReference type="AlphaFoldDB" id="I3CEY5"/>
<evidence type="ECO:0000256" key="2">
    <source>
        <dbReference type="SAM" id="Phobius"/>
    </source>
</evidence>
<feature type="transmembrane region" description="Helical" evidence="2">
    <location>
        <begin position="16"/>
        <end position="36"/>
    </location>
</feature>
<keyword evidence="2" id="KW-0472">Membrane</keyword>
<keyword evidence="2" id="KW-1133">Transmembrane helix</keyword>
<dbReference type="Gene3D" id="1.10.287.70">
    <property type="match status" value="1"/>
</dbReference>
<proteinExistence type="predicted"/>
<gene>
    <name evidence="4" type="ORF">BegalDRAFT_1281</name>
</gene>